<organism evidence="2">
    <name type="scientific">marine metagenome</name>
    <dbReference type="NCBI Taxonomy" id="408172"/>
    <lineage>
        <taxon>unclassified sequences</taxon>
        <taxon>metagenomes</taxon>
        <taxon>ecological metagenomes</taxon>
    </lineage>
</organism>
<evidence type="ECO:0000313" key="2">
    <source>
        <dbReference type="EMBL" id="SVB86089.1"/>
    </source>
</evidence>
<dbReference type="InterPro" id="IPR016188">
    <property type="entry name" value="PurM-like_N"/>
</dbReference>
<dbReference type="PANTHER" id="PTHR30270">
    <property type="entry name" value="THIAMINE-MONOPHOSPHATE KINASE"/>
    <property type="match status" value="1"/>
</dbReference>
<dbReference type="GO" id="GO:0009030">
    <property type="term" value="F:thiamine-phosphate kinase activity"/>
    <property type="evidence" value="ECO:0007669"/>
    <property type="project" value="InterPro"/>
</dbReference>
<dbReference type="InterPro" id="IPR036921">
    <property type="entry name" value="PurM-like_N_sf"/>
</dbReference>
<proteinExistence type="inferred from homology"/>
<sequence length="320" mass="34023">MSKATRNPDLDELELISRLKAKLPVGDSVVVGVGDDCAVIDAGVPGQWQLHKTDAVVEGIHFTKDADPQQIGHKALGRALSDIAAMAGTPRWATITLGLPEGFDAETVESIYDGMSALAKRHAVSLVGGETVPNPDRLFIGVSLVGEVARDKCILRSGASVGDGVWVTGELGGSIAAHHLEFTPRLAEARWLAAHYQPSAMIDLSDGLAGDLGHLLAEANDAGAELLESALPIRHEARLRARESEAAKSSLLAALTDGEDYELCFTLGQGQAVVLLDQFKKEFPDTPLSCIGKIVARPGLKIRQKVGIMEIATRGYVHFQ</sequence>
<dbReference type="AlphaFoldDB" id="A0A382HFX5"/>
<dbReference type="PANTHER" id="PTHR30270:SF0">
    <property type="entry name" value="THIAMINE-MONOPHOSPHATE KINASE"/>
    <property type="match status" value="1"/>
</dbReference>
<dbReference type="Pfam" id="PF00586">
    <property type="entry name" value="AIRS"/>
    <property type="match status" value="1"/>
</dbReference>
<dbReference type="CDD" id="cd02194">
    <property type="entry name" value="ThiL"/>
    <property type="match status" value="1"/>
</dbReference>
<protein>
    <recommendedName>
        <fullName evidence="1">PurM-like N-terminal domain-containing protein</fullName>
    </recommendedName>
</protein>
<name>A0A382HFX5_9ZZZZ</name>
<dbReference type="Gene3D" id="3.90.650.10">
    <property type="entry name" value="PurM-like C-terminal domain"/>
    <property type="match status" value="1"/>
</dbReference>
<evidence type="ECO:0000259" key="1">
    <source>
        <dbReference type="Pfam" id="PF00586"/>
    </source>
</evidence>
<gene>
    <name evidence="2" type="ORF">METZ01_LOCUS238943</name>
</gene>
<dbReference type="EMBL" id="UINC01060992">
    <property type="protein sequence ID" value="SVB86089.1"/>
    <property type="molecule type" value="Genomic_DNA"/>
</dbReference>
<dbReference type="HAMAP" id="MF_02128">
    <property type="entry name" value="TMP_kinase"/>
    <property type="match status" value="1"/>
</dbReference>
<dbReference type="InterPro" id="IPR036676">
    <property type="entry name" value="PurM-like_C_sf"/>
</dbReference>
<dbReference type="Gene3D" id="3.30.1330.10">
    <property type="entry name" value="PurM-like, N-terminal domain"/>
    <property type="match status" value="1"/>
</dbReference>
<dbReference type="GO" id="GO:0009228">
    <property type="term" value="P:thiamine biosynthetic process"/>
    <property type="evidence" value="ECO:0007669"/>
    <property type="project" value="InterPro"/>
</dbReference>
<accession>A0A382HFX5</accession>
<dbReference type="SUPFAM" id="SSF56042">
    <property type="entry name" value="PurM C-terminal domain-like"/>
    <property type="match status" value="1"/>
</dbReference>
<feature type="domain" description="PurM-like N-terminal" evidence="1">
    <location>
        <begin position="34"/>
        <end position="148"/>
    </location>
</feature>
<dbReference type="SUPFAM" id="SSF55326">
    <property type="entry name" value="PurM N-terminal domain-like"/>
    <property type="match status" value="1"/>
</dbReference>
<reference evidence="2" key="1">
    <citation type="submission" date="2018-05" db="EMBL/GenBank/DDBJ databases">
        <authorList>
            <person name="Lanie J.A."/>
            <person name="Ng W.-L."/>
            <person name="Kazmierczak K.M."/>
            <person name="Andrzejewski T.M."/>
            <person name="Davidsen T.M."/>
            <person name="Wayne K.J."/>
            <person name="Tettelin H."/>
            <person name="Glass J.I."/>
            <person name="Rusch D."/>
            <person name="Podicherti R."/>
            <person name="Tsui H.-C.T."/>
            <person name="Winkler M.E."/>
        </authorList>
    </citation>
    <scope>NUCLEOTIDE SEQUENCE</scope>
</reference>
<dbReference type="InterPro" id="IPR006283">
    <property type="entry name" value="ThiL-like"/>
</dbReference>
<dbReference type="PIRSF" id="PIRSF005303">
    <property type="entry name" value="Thiam_monoph_kin"/>
    <property type="match status" value="1"/>
</dbReference>